<keyword evidence="1" id="KW-1133">Transmembrane helix</keyword>
<gene>
    <name evidence="4" type="ORF">UV20_C0006G0036</name>
</gene>
<feature type="signal peptide" evidence="2">
    <location>
        <begin position="1"/>
        <end position="28"/>
    </location>
</feature>
<dbReference type="Pfam" id="PF18895">
    <property type="entry name" value="T4SS_pilin"/>
    <property type="match status" value="1"/>
</dbReference>
<name>A0A0G1D414_9BACT</name>
<evidence type="ECO:0000256" key="2">
    <source>
        <dbReference type="SAM" id="SignalP"/>
    </source>
</evidence>
<keyword evidence="2" id="KW-0732">Signal</keyword>
<dbReference type="EMBL" id="LCDO01000006">
    <property type="protein sequence ID" value="KKS56753.1"/>
    <property type="molecule type" value="Genomic_DNA"/>
</dbReference>
<dbReference type="InterPro" id="IPR039561">
    <property type="entry name" value="Peptidase_M15C"/>
</dbReference>
<evidence type="ECO:0000259" key="3">
    <source>
        <dbReference type="Pfam" id="PF13539"/>
    </source>
</evidence>
<feature type="chain" id="PRO_5002536483" description="Peptidase M15C domain-containing protein" evidence="2">
    <location>
        <begin position="29"/>
        <end position="375"/>
    </location>
</feature>
<dbReference type="SUPFAM" id="SSF55166">
    <property type="entry name" value="Hedgehog/DD-peptidase"/>
    <property type="match status" value="1"/>
</dbReference>
<reference evidence="4 5" key="1">
    <citation type="journal article" date="2015" name="Nature">
        <title>rRNA introns, odd ribosomes, and small enigmatic genomes across a large radiation of phyla.</title>
        <authorList>
            <person name="Brown C.T."/>
            <person name="Hug L.A."/>
            <person name="Thomas B.C."/>
            <person name="Sharon I."/>
            <person name="Castelle C.J."/>
            <person name="Singh A."/>
            <person name="Wilkins M.J."/>
            <person name="Williams K.H."/>
            <person name="Banfield J.F."/>
        </authorList>
    </citation>
    <scope>NUCLEOTIDE SEQUENCE [LARGE SCALE GENOMIC DNA]</scope>
</reference>
<keyword evidence="1" id="KW-0812">Transmembrane</keyword>
<organism evidence="4 5">
    <name type="scientific">Candidatus Magasanikbacteria bacterium GW2011_GWA2_42_32</name>
    <dbReference type="NCBI Taxonomy" id="1619039"/>
    <lineage>
        <taxon>Bacteria</taxon>
        <taxon>Candidatus Magasanikiibacteriota</taxon>
    </lineage>
</organism>
<protein>
    <recommendedName>
        <fullName evidence="3">Peptidase M15C domain-containing protein</fullName>
    </recommendedName>
</protein>
<dbReference type="AlphaFoldDB" id="A0A0G1D414"/>
<sequence length="375" mass="40793">MTNKKIIKIFCGAAVFLFLFFLTSPVLALCVKDEECPGTFCSPGKNVGSPTTCAPAKLNDGENCDRDIQCRTGACQTLAGGEKKCVNPQTGPGSLKFTPVAPRLEINIPTLQPFTTKGIEIDAQGNVALPFIGQYFSAIYRWALLIAGILTLALIIFGGFVYMTSGGNKQRLDEGKKRITQAILGLILLLSSYSILYIINPDLVNFTSLKLKVIQPISIEPGNETSEPVTTGQSKGSECFLNEFGTSATEVSKQLTPVPFLGSTFYVHKKMASALQAAAQEIQSSTYKITDPSSGSFNWRYNVNNPKILSLHSFAIAIDINPKDNPNYASTERPCRHDIPDDIINALKKHGFGWGGDYKSVCDAMHFEWLGPCAQ</sequence>
<feature type="transmembrane region" description="Helical" evidence="1">
    <location>
        <begin position="139"/>
        <end position="162"/>
    </location>
</feature>
<dbReference type="Pfam" id="PF13539">
    <property type="entry name" value="Peptidase_M15_4"/>
    <property type="match status" value="1"/>
</dbReference>
<feature type="domain" description="Peptidase M15C" evidence="3">
    <location>
        <begin position="306"/>
        <end position="369"/>
    </location>
</feature>
<proteinExistence type="predicted"/>
<dbReference type="InterPro" id="IPR043993">
    <property type="entry name" value="T4SS_pilin"/>
</dbReference>
<evidence type="ECO:0000313" key="5">
    <source>
        <dbReference type="Proteomes" id="UP000034837"/>
    </source>
</evidence>
<accession>A0A0G1D414</accession>
<feature type="transmembrane region" description="Helical" evidence="1">
    <location>
        <begin position="182"/>
        <end position="199"/>
    </location>
</feature>
<evidence type="ECO:0000313" key="4">
    <source>
        <dbReference type="EMBL" id="KKS56753.1"/>
    </source>
</evidence>
<dbReference type="Proteomes" id="UP000034837">
    <property type="component" value="Unassembled WGS sequence"/>
</dbReference>
<dbReference type="GO" id="GO:0008233">
    <property type="term" value="F:peptidase activity"/>
    <property type="evidence" value="ECO:0007669"/>
    <property type="project" value="InterPro"/>
</dbReference>
<dbReference type="Gene3D" id="3.30.1380.10">
    <property type="match status" value="1"/>
</dbReference>
<evidence type="ECO:0000256" key="1">
    <source>
        <dbReference type="SAM" id="Phobius"/>
    </source>
</evidence>
<dbReference type="InterPro" id="IPR009045">
    <property type="entry name" value="Zn_M74/Hedgehog-like"/>
</dbReference>
<comment type="caution">
    <text evidence="4">The sequence shown here is derived from an EMBL/GenBank/DDBJ whole genome shotgun (WGS) entry which is preliminary data.</text>
</comment>
<keyword evidence="1" id="KW-0472">Membrane</keyword>